<dbReference type="EMBL" id="CP136512">
    <property type="protein sequence ID" value="WOD17123.1"/>
    <property type="molecule type" value="Genomic_DNA"/>
</dbReference>
<dbReference type="Pfam" id="PF15937">
    <property type="entry name" value="PrlF_antitoxin"/>
    <property type="match status" value="1"/>
</dbReference>
<sequence>MAESRLTTRGRTTVPAVVRKALDMKPGTRLVRHVMPDGKVLVRAKSKSLLELAGTVESPVQGVTIEDMKAWRRYRA</sequence>
<organism evidence="3 4">
    <name type="scientific">Paraburkholderia kirstenboschensis</name>
    <dbReference type="NCBI Taxonomy" id="1245436"/>
    <lineage>
        <taxon>Bacteria</taxon>
        <taxon>Pseudomonadati</taxon>
        <taxon>Pseudomonadota</taxon>
        <taxon>Betaproteobacteria</taxon>
        <taxon>Burkholderiales</taxon>
        <taxon>Burkholderiaceae</taxon>
        <taxon>Paraburkholderia</taxon>
    </lineage>
</organism>
<dbReference type="InterPro" id="IPR037914">
    <property type="entry name" value="SpoVT-AbrB_sf"/>
</dbReference>
<dbReference type="InterPro" id="IPR031848">
    <property type="entry name" value="PrlF_antitoxin"/>
</dbReference>
<dbReference type="SMART" id="SM00966">
    <property type="entry name" value="SpoVT_AbrB"/>
    <property type="match status" value="1"/>
</dbReference>
<dbReference type="NCBIfam" id="TIGR01439">
    <property type="entry name" value="lp_hng_hel_AbrB"/>
    <property type="match status" value="1"/>
</dbReference>
<evidence type="ECO:0000259" key="2">
    <source>
        <dbReference type="PROSITE" id="PS51740"/>
    </source>
</evidence>
<evidence type="ECO:0000256" key="1">
    <source>
        <dbReference type="PROSITE-ProRule" id="PRU01076"/>
    </source>
</evidence>
<evidence type="ECO:0000313" key="3">
    <source>
        <dbReference type="EMBL" id="WOD17123.1"/>
    </source>
</evidence>
<reference evidence="3 4" key="1">
    <citation type="submission" date="2023-10" db="EMBL/GenBank/DDBJ databases">
        <title>Surface-active antibiotics is a multifunctional adaptation for post-fire microbes.</title>
        <authorList>
            <person name="Liu M.D."/>
            <person name="Du Y."/>
            <person name="Koupaei S.K."/>
            <person name="Kim N.R."/>
            <person name="Zhang W."/>
            <person name="Traxler M.F."/>
        </authorList>
    </citation>
    <scope>NUCLEOTIDE SEQUENCE [LARGE SCALE GENOMIC DNA]</scope>
    <source>
        <strain evidence="3 4">F3</strain>
    </source>
</reference>
<name>A0ABZ0ELY1_9BURK</name>
<dbReference type="Proteomes" id="UP001302652">
    <property type="component" value="Chromosome 2"/>
</dbReference>
<dbReference type="PROSITE" id="PS51740">
    <property type="entry name" value="SPOVT_ABRB"/>
    <property type="match status" value="1"/>
</dbReference>
<dbReference type="SUPFAM" id="SSF89447">
    <property type="entry name" value="AbrB/MazE/MraZ-like"/>
    <property type="match status" value="1"/>
</dbReference>
<keyword evidence="4" id="KW-1185">Reference proteome</keyword>
<dbReference type="Gene3D" id="2.10.260.10">
    <property type="match status" value="1"/>
</dbReference>
<dbReference type="InterPro" id="IPR007159">
    <property type="entry name" value="SpoVT-AbrB_dom"/>
</dbReference>
<gene>
    <name evidence="3" type="ORF">RW095_14955</name>
</gene>
<dbReference type="RefSeq" id="WP_317019706.1">
    <property type="nucleotide sequence ID" value="NZ_CP136512.1"/>
</dbReference>
<keyword evidence="1" id="KW-0238">DNA-binding</keyword>
<feature type="domain" description="SpoVT-AbrB" evidence="2">
    <location>
        <begin position="1"/>
        <end position="47"/>
    </location>
</feature>
<proteinExistence type="predicted"/>
<accession>A0ABZ0ELY1</accession>
<protein>
    <submittedName>
        <fullName evidence="3">Type II toxin-antitoxin system PrlF family antitoxin</fullName>
    </submittedName>
</protein>
<evidence type="ECO:0000313" key="4">
    <source>
        <dbReference type="Proteomes" id="UP001302652"/>
    </source>
</evidence>